<feature type="chain" id="PRO_5035153322" description="DUF4412 domain-containing protein" evidence="1">
    <location>
        <begin position="20"/>
        <end position="210"/>
    </location>
</feature>
<comment type="caution">
    <text evidence="3">The sequence shown here is derived from an EMBL/GenBank/DDBJ whole genome shotgun (WGS) entry which is preliminary data.</text>
</comment>
<dbReference type="AlphaFoldDB" id="A0A8J2XT40"/>
<feature type="domain" description="DUF4412" evidence="2">
    <location>
        <begin position="78"/>
        <end position="207"/>
    </location>
</feature>
<proteinExistence type="predicted"/>
<name>A0A8J2XT40_9BACT</name>
<protein>
    <recommendedName>
        <fullName evidence="2">DUF4412 domain-containing protein</fullName>
    </recommendedName>
</protein>
<organism evidence="3 4">
    <name type="scientific">Puia dinghuensis</name>
    <dbReference type="NCBI Taxonomy" id="1792502"/>
    <lineage>
        <taxon>Bacteria</taxon>
        <taxon>Pseudomonadati</taxon>
        <taxon>Bacteroidota</taxon>
        <taxon>Chitinophagia</taxon>
        <taxon>Chitinophagales</taxon>
        <taxon>Chitinophagaceae</taxon>
        <taxon>Puia</taxon>
    </lineage>
</organism>
<dbReference type="Pfam" id="PF14371">
    <property type="entry name" value="DUF4412"/>
    <property type="match status" value="1"/>
</dbReference>
<evidence type="ECO:0000259" key="2">
    <source>
        <dbReference type="Pfam" id="PF14371"/>
    </source>
</evidence>
<reference evidence="3" key="1">
    <citation type="journal article" date="2014" name="Int. J. Syst. Evol. Microbiol.">
        <title>Complete genome sequence of Corynebacterium casei LMG S-19264T (=DSM 44701T), isolated from a smear-ripened cheese.</title>
        <authorList>
            <consortium name="US DOE Joint Genome Institute (JGI-PGF)"/>
            <person name="Walter F."/>
            <person name="Albersmeier A."/>
            <person name="Kalinowski J."/>
            <person name="Ruckert C."/>
        </authorList>
    </citation>
    <scope>NUCLEOTIDE SEQUENCE</scope>
    <source>
        <strain evidence="3">CGMCC 1.15448</strain>
    </source>
</reference>
<gene>
    <name evidence="3" type="ORF">GCM10011511_24510</name>
</gene>
<dbReference type="InterPro" id="IPR025524">
    <property type="entry name" value="DUF4412"/>
</dbReference>
<evidence type="ECO:0000313" key="3">
    <source>
        <dbReference type="EMBL" id="GGB00307.1"/>
    </source>
</evidence>
<keyword evidence="4" id="KW-1185">Reference proteome</keyword>
<dbReference type="EMBL" id="BMJC01000002">
    <property type="protein sequence ID" value="GGB00307.1"/>
    <property type="molecule type" value="Genomic_DNA"/>
</dbReference>
<keyword evidence="1" id="KW-0732">Signal</keyword>
<sequence length="210" mass="23239">MKKLTILAFFLGIWTIGQAQFEGILTYDCTIKNKTLTTVYESKTKVLLEAKIYPMKGGVADIKEAKEQDPILFDFEAKKATRFGSRHHETVSTDLAPVTADRTGKLKDEDITIEMVGTEKIEGYSCQHFIVKIKGNPKELWITKDLGVSSVCMLSQFDYYPAGSLLYDKLKSAGGDGIVVRSKSGDVIVNLSNAQVKTVPPSYFEIPGKS</sequence>
<evidence type="ECO:0000313" key="4">
    <source>
        <dbReference type="Proteomes" id="UP000607559"/>
    </source>
</evidence>
<dbReference type="Proteomes" id="UP000607559">
    <property type="component" value="Unassembled WGS sequence"/>
</dbReference>
<accession>A0A8J2XT40</accession>
<evidence type="ECO:0000256" key="1">
    <source>
        <dbReference type="SAM" id="SignalP"/>
    </source>
</evidence>
<reference evidence="3" key="2">
    <citation type="submission" date="2020-09" db="EMBL/GenBank/DDBJ databases">
        <authorList>
            <person name="Sun Q."/>
            <person name="Zhou Y."/>
        </authorList>
    </citation>
    <scope>NUCLEOTIDE SEQUENCE</scope>
    <source>
        <strain evidence="3">CGMCC 1.15448</strain>
    </source>
</reference>
<dbReference type="RefSeq" id="WP_188931892.1">
    <property type="nucleotide sequence ID" value="NZ_BMJC01000002.1"/>
</dbReference>
<feature type="signal peptide" evidence="1">
    <location>
        <begin position="1"/>
        <end position="19"/>
    </location>
</feature>